<reference evidence="2" key="1">
    <citation type="submission" date="2023-08" db="EMBL/GenBank/DDBJ databases">
        <authorList>
            <person name="Alioto T."/>
            <person name="Alioto T."/>
            <person name="Gomez Garrido J."/>
        </authorList>
    </citation>
    <scope>NUCLEOTIDE SEQUENCE</scope>
</reference>
<gene>
    <name evidence="2" type="ORF">OCTVUL_1B005898</name>
</gene>
<evidence type="ECO:0000313" key="2">
    <source>
        <dbReference type="EMBL" id="CAI9730408.1"/>
    </source>
</evidence>
<keyword evidence="3" id="KW-1185">Reference proteome</keyword>
<evidence type="ECO:0000256" key="1">
    <source>
        <dbReference type="SAM" id="MobiDB-lite"/>
    </source>
</evidence>
<dbReference type="EMBL" id="OX597824">
    <property type="protein sequence ID" value="CAI9730408.1"/>
    <property type="molecule type" value="Genomic_DNA"/>
</dbReference>
<evidence type="ECO:0000313" key="3">
    <source>
        <dbReference type="Proteomes" id="UP001162480"/>
    </source>
</evidence>
<accession>A0AA36BAC8</accession>
<dbReference type="Proteomes" id="UP001162480">
    <property type="component" value="Chromosome 11"/>
</dbReference>
<name>A0AA36BAC8_OCTVU</name>
<dbReference type="AlphaFoldDB" id="A0AA36BAC8"/>
<organism evidence="2 3">
    <name type="scientific">Octopus vulgaris</name>
    <name type="common">Common octopus</name>
    <dbReference type="NCBI Taxonomy" id="6645"/>
    <lineage>
        <taxon>Eukaryota</taxon>
        <taxon>Metazoa</taxon>
        <taxon>Spiralia</taxon>
        <taxon>Lophotrochozoa</taxon>
        <taxon>Mollusca</taxon>
        <taxon>Cephalopoda</taxon>
        <taxon>Coleoidea</taxon>
        <taxon>Octopodiformes</taxon>
        <taxon>Octopoda</taxon>
        <taxon>Incirrata</taxon>
        <taxon>Octopodidae</taxon>
        <taxon>Octopus</taxon>
    </lineage>
</organism>
<proteinExistence type="predicted"/>
<protein>
    <submittedName>
        <fullName evidence="2">Uncharacterized protein</fullName>
    </submittedName>
</protein>
<feature type="region of interest" description="Disordered" evidence="1">
    <location>
        <begin position="1"/>
        <end position="36"/>
    </location>
</feature>
<sequence>MAEAGSIRSVETPIETDPLHPSQQDQGHSDGRPGVVLFPENLSDMDNDRYYDAERMNVWVMSTPDYCVDVSKPSTSNYGSTLPPPPPYDHGIDVCKPSTSIIWK</sequence>